<dbReference type="AlphaFoldDB" id="A0A0U5F835"/>
<dbReference type="Gene3D" id="3.10.450.50">
    <property type="match status" value="1"/>
</dbReference>
<evidence type="ECO:0000313" key="1">
    <source>
        <dbReference type="EMBL" id="CEF57135.1"/>
    </source>
</evidence>
<organism evidence="1 2">
    <name type="scientific">Acetobacter ghanensis</name>
    <dbReference type="NCBI Taxonomy" id="431306"/>
    <lineage>
        <taxon>Bacteria</taxon>
        <taxon>Pseudomonadati</taxon>
        <taxon>Pseudomonadota</taxon>
        <taxon>Alphaproteobacteria</taxon>
        <taxon>Acetobacterales</taxon>
        <taxon>Acetobacteraceae</taxon>
        <taxon>Acetobacter</taxon>
    </lineage>
</organism>
<dbReference type="InterPro" id="IPR024507">
    <property type="entry name" value="AtzH-like"/>
</dbReference>
<evidence type="ECO:0000313" key="2">
    <source>
        <dbReference type="Proteomes" id="UP000068250"/>
    </source>
</evidence>
<dbReference type="NCBIfam" id="NF033625">
    <property type="entry name" value="HpxZ"/>
    <property type="match status" value="1"/>
</dbReference>
<proteinExistence type="predicted"/>
<reference evidence="2" key="1">
    <citation type="submission" date="2014-09" db="EMBL/GenBank/DDBJ databases">
        <authorList>
            <person name="Illeghems K.G."/>
        </authorList>
    </citation>
    <scope>NUCLEOTIDE SEQUENCE [LARGE SCALE GENOMIC DNA]</scope>
    <source>
        <strain evidence="2">LMG 23848T</strain>
    </source>
</reference>
<sequence length="149" mass="16739">MPHWQTGRKTEDGKRMTLDDAQTILQLTHCSDQYEQALADNNVDALDALFWQGPQTVRYGVGENLYGAAEIAAFRRNRKGGSPPRTMLRRTITPLGTEAGVVSLEFRRIGSTRTGRQMQTWINTPDGWKILAAHVSIMAEQPETERPTL</sequence>
<dbReference type="Proteomes" id="UP000068250">
    <property type="component" value="Chromosome I"/>
</dbReference>
<dbReference type="PATRIC" id="fig|431306.5.peg.2525"/>
<name>A0A0U5F835_9PROT</name>
<dbReference type="Pfam" id="PF11533">
    <property type="entry name" value="AtzH-like"/>
    <property type="match status" value="1"/>
</dbReference>
<protein>
    <recommendedName>
        <fullName evidence="3">DUF4440 domain-containing protein</fullName>
    </recommendedName>
</protein>
<dbReference type="STRING" id="431306.AGA_2447"/>
<dbReference type="EMBL" id="LN609302">
    <property type="protein sequence ID" value="CEF57135.1"/>
    <property type="molecule type" value="Genomic_DNA"/>
</dbReference>
<accession>A0A0U5F835</accession>
<dbReference type="InterPro" id="IPR032710">
    <property type="entry name" value="NTF2-like_dom_sf"/>
</dbReference>
<dbReference type="SUPFAM" id="SSF54427">
    <property type="entry name" value="NTF2-like"/>
    <property type="match status" value="1"/>
</dbReference>
<gene>
    <name evidence="1" type="ORF">AGA_2447</name>
</gene>
<evidence type="ECO:0008006" key="3">
    <source>
        <dbReference type="Google" id="ProtNLM"/>
    </source>
</evidence>